<evidence type="ECO:0000313" key="1">
    <source>
        <dbReference type="EMBL" id="EEE03840.1"/>
    </source>
</evidence>
<comment type="caution">
    <text evidence="1">The sequence shown here is derived from an EMBL/GenBank/DDBJ whole genome shotgun (WGS) entry which is preliminary data.</text>
</comment>
<protein>
    <submittedName>
        <fullName evidence="1">Uncharacterized protein</fullName>
    </submittedName>
</protein>
<evidence type="ECO:0000313" key="2">
    <source>
        <dbReference type="Proteomes" id="UP000004535"/>
    </source>
</evidence>
<proteinExistence type="predicted"/>
<accession>B9BZG9</accession>
<dbReference type="AlphaFoldDB" id="B9BZG9"/>
<dbReference type="Proteomes" id="UP000004535">
    <property type="component" value="Unassembled WGS sequence"/>
</dbReference>
<dbReference type="EMBL" id="ACFC01000021">
    <property type="protein sequence ID" value="EEE03840.1"/>
    <property type="molecule type" value="Genomic_DNA"/>
</dbReference>
<organism evidence="1 2">
    <name type="scientific">Burkholderia multivorans CGD2</name>
    <dbReference type="NCBI Taxonomy" id="513052"/>
    <lineage>
        <taxon>Bacteria</taxon>
        <taxon>Pseudomonadati</taxon>
        <taxon>Pseudomonadota</taxon>
        <taxon>Betaproteobacteria</taxon>
        <taxon>Burkholderiales</taxon>
        <taxon>Burkholderiaceae</taxon>
        <taxon>Burkholderia</taxon>
        <taxon>Burkholderia cepacia complex</taxon>
    </lineage>
</organism>
<sequence length="40" mass="4256">MLLCAPSWHFSALLGAHAPLTETARAPRLPRGLGVSLTDQ</sequence>
<gene>
    <name evidence="1" type="ORF">BURMUCGD2_0054</name>
</gene>
<reference evidence="1 2" key="1">
    <citation type="journal article" date="2012" name="J. Bacteriol.">
        <title>Draft Genome Sequence Determination for Cystic Fibrosis and Chronic Granulomatous Disease Burkholderia multivorans Isolates.</title>
        <authorList>
            <person name="Varga J.J."/>
            <person name="Losada L."/>
            <person name="Zelazny A.M."/>
            <person name="Brinkac L."/>
            <person name="Harkins D."/>
            <person name="Radune D."/>
            <person name="Hostetler J."/>
            <person name="Sampaio E.P."/>
            <person name="Ronning C.M."/>
            <person name="Nierman W.C."/>
            <person name="Greenberg D.E."/>
            <person name="Holland S.M."/>
            <person name="Goldberg J.B."/>
        </authorList>
    </citation>
    <scope>NUCLEOTIDE SEQUENCE [LARGE SCALE GENOMIC DNA]</scope>
    <source>
        <strain evidence="1 2">CGD2</strain>
    </source>
</reference>
<name>B9BZG9_9BURK</name>